<reference evidence="2 3" key="2">
    <citation type="submission" date="2014-05" db="EMBL/GenBank/DDBJ databases">
        <title>Draft genome sequence of Halobacillus karajensis HK-03.</title>
        <authorList>
            <person name="Khelaifia S."/>
            <person name="Croce O."/>
            <person name="Lagier J.C."/>
            <person name="Raoult D."/>
        </authorList>
    </citation>
    <scope>NUCLEOTIDE SEQUENCE [LARGE SCALE GENOMIC DNA]</scope>
    <source>
        <strain evidence="2 3">HD-03</strain>
    </source>
</reference>
<proteinExistence type="predicted"/>
<evidence type="ECO:0000256" key="1">
    <source>
        <dbReference type="SAM" id="Coils"/>
    </source>
</evidence>
<comment type="caution">
    <text evidence="2">The sequence shown here is derived from an EMBL/GenBank/DDBJ whole genome shotgun (WGS) entry which is preliminary data.</text>
</comment>
<dbReference type="RefSeq" id="WP_155996984.1">
    <property type="nucleotide sequence ID" value="NZ_CCDH010000003.1"/>
</dbReference>
<accession>A0A024P5T5</accession>
<keyword evidence="3" id="KW-1185">Reference proteome</keyword>
<gene>
    <name evidence="2" type="ORF">BN983_01933</name>
</gene>
<reference evidence="3" key="1">
    <citation type="submission" date="2014-03" db="EMBL/GenBank/DDBJ databases">
        <authorList>
            <person name="Urmite Genomes U."/>
        </authorList>
    </citation>
    <scope>NUCLEOTIDE SEQUENCE [LARGE SCALE GENOMIC DNA]</scope>
    <source>
        <strain evidence="3">HD-03</strain>
    </source>
</reference>
<dbReference type="Proteomes" id="UP000028868">
    <property type="component" value="Unassembled WGS sequence"/>
</dbReference>
<keyword evidence="1" id="KW-0175">Coiled coil</keyword>
<feature type="coiled-coil region" evidence="1">
    <location>
        <begin position="12"/>
        <end position="39"/>
    </location>
</feature>
<dbReference type="EMBL" id="CCDI010000002">
    <property type="protein sequence ID" value="CDQ23682.1"/>
    <property type="molecule type" value="Genomic_DNA"/>
</dbReference>
<evidence type="ECO:0000313" key="2">
    <source>
        <dbReference type="EMBL" id="CDQ23682.1"/>
    </source>
</evidence>
<name>A0A024P5T5_9BACI</name>
<protein>
    <submittedName>
        <fullName evidence="2">Uncharacterized protein</fullName>
    </submittedName>
</protein>
<dbReference type="AlphaFoldDB" id="A0A024P5T5"/>
<evidence type="ECO:0000313" key="3">
    <source>
        <dbReference type="Proteomes" id="UP000028868"/>
    </source>
</evidence>
<organism evidence="2 3">
    <name type="scientific">Halobacillus karajensis</name>
    <dbReference type="NCBI Taxonomy" id="195088"/>
    <lineage>
        <taxon>Bacteria</taxon>
        <taxon>Bacillati</taxon>
        <taxon>Bacillota</taxon>
        <taxon>Bacilli</taxon>
        <taxon>Bacillales</taxon>
        <taxon>Bacillaceae</taxon>
        <taxon>Halobacillus</taxon>
    </lineage>
</organism>
<sequence length="48" mass="5549">MNDQKINVNDLLKVYKQKIADLAHQNVILEARLNALQNEGDDDKRSKK</sequence>